<dbReference type="InterPro" id="IPR036388">
    <property type="entry name" value="WH-like_DNA-bd_sf"/>
</dbReference>
<dbReference type="NCBIfam" id="TIGR02937">
    <property type="entry name" value="sigma70-ECF"/>
    <property type="match status" value="1"/>
</dbReference>
<accession>R5W2L9</accession>
<feature type="domain" description="RNA polymerase sigma factor 70 region 4 type 2" evidence="6">
    <location>
        <begin position="129"/>
        <end position="174"/>
    </location>
</feature>
<dbReference type="InterPro" id="IPR039425">
    <property type="entry name" value="RNA_pol_sigma-70-like"/>
</dbReference>
<comment type="caution">
    <text evidence="7">The sequence shown here is derived from an EMBL/GenBank/DDBJ whole genome shotgun (WGS) entry which is preliminary data.</text>
</comment>
<dbReference type="PANTHER" id="PTHR43133">
    <property type="entry name" value="RNA POLYMERASE ECF-TYPE SIGMA FACTO"/>
    <property type="match status" value="1"/>
</dbReference>
<reference evidence="7" key="1">
    <citation type="submission" date="2012-11" db="EMBL/GenBank/DDBJ databases">
        <title>Dependencies among metagenomic species, viruses, plasmids and units of genetic variation.</title>
        <authorList>
            <person name="Nielsen H.B."/>
            <person name="Almeida M."/>
            <person name="Juncker A.S."/>
            <person name="Rasmussen S."/>
            <person name="Li J."/>
            <person name="Sunagawa S."/>
            <person name="Plichta D."/>
            <person name="Gautier L."/>
            <person name="Le Chatelier E."/>
            <person name="Peletier E."/>
            <person name="Bonde I."/>
            <person name="Nielsen T."/>
            <person name="Manichanh C."/>
            <person name="Arumugam M."/>
            <person name="Batto J."/>
            <person name="Santos M.B.Q.D."/>
            <person name="Blom N."/>
            <person name="Borruel N."/>
            <person name="Burgdorf K.S."/>
            <person name="Boumezbeur F."/>
            <person name="Casellas F."/>
            <person name="Dore J."/>
            <person name="Guarner F."/>
            <person name="Hansen T."/>
            <person name="Hildebrand F."/>
            <person name="Kaas R.S."/>
            <person name="Kennedy S."/>
            <person name="Kristiansen K."/>
            <person name="Kultima J.R."/>
            <person name="Leonard P."/>
            <person name="Levenez F."/>
            <person name="Lund O."/>
            <person name="Moumen B."/>
            <person name="Le Paslier D."/>
            <person name="Pons N."/>
            <person name="Pedersen O."/>
            <person name="Prifti E."/>
            <person name="Qin J."/>
            <person name="Raes J."/>
            <person name="Tap J."/>
            <person name="Tims S."/>
            <person name="Ussery D.W."/>
            <person name="Yamada T."/>
            <person name="MetaHit consortium"/>
            <person name="Renault P."/>
            <person name="Sicheritz-Ponten T."/>
            <person name="Bork P."/>
            <person name="Wang J."/>
            <person name="Brunak S."/>
            <person name="Ehrlich S.D."/>
        </authorList>
    </citation>
    <scope>NUCLEOTIDE SEQUENCE [LARGE SCALE GENOMIC DNA]</scope>
</reference>
<evidence type="ECO:0000256" key="2">
    <source>
        <dbReference type="ARBA" id="ARBA00023015"/>
    </source>
</evidence>
<evidence type="ECO:0000256" key="3">
    <source>
        <dbReference type="ARBA" id="ARBA00023082"/>
    </source>
</evidence>
<keyword evidence="4" id="KW-0804">Transcription</keyword>
<dbReference type="InterPro" id="IPR007627">
    <property type="entry name" value="RNA_pol_sigma70_r2"/>
</dbReference>
<keyword evidence="3" id="KW-0731">Sigma factor</keyword>
<dbReference type="Pfam" id="PF04542">
    <property type="entry name" value="Sigma70_r2"/>
    <property type="match status" value="1"/>
</dbReference>
<gene>
    <name evidence="7" type="ORF">BN536_01830</name>
</gene>
<evidence type="ECO:0000313" key="8">
    <source>
        <dbReference type="Proteomes" id="UP000018372"/>
    </source>
</evidence>
<dbReference type="AlphaFoldDB" id="R5W2L9"/>
<dbReference type="GO" id="GO:0016987">
    <property type="term" value="F:sigma factor activity"/>
    <property type="evidence" value="ECO:0007669"/>
    <property type="project" value="UniProtKB-KW"/>
</dbReference>
<sequence>MSVFLCTEKQKDMKDTSSHITVQFLTETYTTYRPLVFRYIYRKLNGCMETEDLVQDAFLRLLEYRSMLRPETIRSFLYTIVRNIVIDYLRHQYKKQEVLSSLQDEISNSVCDIENTIIARDIRHLELSVVNRLSGRNKVVYYKSHFEEKTVSEIAVELNLSRRTVEGYLLSGRKVIREYIKQCI</sequence>
<dbReference type="InterPro" id="IPR013324">
    <property type="entry name" value="RNA_pol_sigma_r3/r4-like"/>
</dbReference>
<evidence type="ECO:0000259" key="6">
    <source>
        <dbReference type="Pfam" id="PF08281"/>
    </source>
</evidence>
<dbReference type="GO" id="GO:0006352">
    <property type="term" value="P:DNA-templated transcription initiation"/>
    <property type="evidence" value="ECO:0007669"/>
    <property type="project" value="InterPro"/>
</dbReference>
<evidence type="ECO:0000313" key="7">
    <source>
        <dbReference type="EMBL" id="CCZ86992.1"/>
    </source>
</evidence>
<proteinExistence type="inferred from homology"/>
<evidence type="ECO:0000256" key="1">
    <source>
        <dbReference type="ARBA" id="ARBA00010641"/>
    </source>
</evidence>
<protein>
    <submittedName>
        <fullName evidence="7">Uncharacterized protein</fullName>
    </submittedName>
</protein>
<evidence type="ECO:0000256" key="4">
    <source>
        <dbReference type="ARBA" id="ARBA00023163"/>
    </source>
</evidence>
<dbReference type="GO" id="GO:0003677">
    <property type="term" value="F:DNA binding"/>
    <property type="evidence" value="ECO:0007669"/>
    <property type="project" value="InterPro"/>
</dbReference>
<evidence type="ECO:0000259" key="5">
    <source>
        <dbReference type="Pfam" id="PF04542"/>
    </source>
</evidence>
<dbReference type="Pfam" id="PF08281">
    <property type="entry name" value="Sigma70_r4_2"/>
    <property type="match status" value="1"/>
</dbReference>
<dbReference type="InterPro" id="IPR013325">
    <property type="entry name" value="RNA_pol_sigma_r2"/>
</dbReference>
<dbReference type="Gene3D" id="1.10.10.10">
    <property type="entry name" value="Winged helix-like DNA-binding domain superfamily/Winged helix DNA-binding domain"/>
    <property type="match status" value="1"/>
</dbReference>
<feature type="domain" description="RNA polymerase sigma-70 region 2" evidence="5">
    <location>
        <begin position="29"/>
        <end position="92"/>
    </location>
</feature>
<organism evidence="7 8">
    <name type="scientific">Phocaeicola plebeius CAG:211</name>
    <dbReference type="NCBI Taxonomy" id="1263052"/>
    <lineage>
        <taxon>Bacteria</taxon>
        <taxon>Pseudomonadati</taxon>
        <taxon>Bacteroidota</taxon>
        <taxon>Bacteroidia</taxon>
        <taxon>Bacteroidales</taxon>
        <taxon>Bacteroidaceae</taxon>
        <taxon>Phocaeicola</taxon>
    </lineage>
</organism>
<dbReference type="SUPFAM" id="SSF88946">
    <property type="entry name" value="Sigma2 domain of RNA polymerase sigma factors"/>
    <property type="match status" value="1"/>
</dbReference>
<dbReference type="EMBL" id="CBAT010000099">
    <property type="protein sequence ID" value="CCZ86992.1"/>
    <property type="molecule type" value="Genomic_DNA"/>
</dbReference>
<comment type="similarity">
    <text evidence="1">Belongs to the sigma-70 factor family. ECF subfamily.</text>
</comment>
<name>R5W2L9_9BACT</name>
<dbReference type="PANTHER" id="PTHR43133:SF46">
    <property type="entry name" value="RNA POLYMERASE SIGMA-70 FACTOR ECF SUBFAMILY"/>
    <property type="match status" value="1"/>
</dbReference>
<dbReference type="InterPro" id="IPR013249">
    <property type="entry name" value="RNA_pol_sigma70_r4_t2"/>
</dbReference>
<keyword evidence="2" id="KW-0805">Transcription regulation</keyword>
<dbReference type="Proteomes" id="UP000018372">
    <property type="component" value="Unassembled WGS sequence"/>
</dbReference>
<dbReference type="SUPFAM" id="SSF88659">
    <property type="entry name" value="Sigma3 and sigma4 domains of RNA polymerase sigma factors"/>
    <property type="match status" value="1"/>
</dbReference>
<dbReference type="InterPro" id="IPR014284">
    <property type="entry name" value="RNA_pol_sigma-70_dom"/>
</dbReference>
<dbReference type="Gene3D" id="1.10.1740.10">
    <property type="match status" value="1"/>
</dbReference>